<keyword evidence="8" id="KW-1185">Reference proteome</keyword>
<accession>A0AAE0FKQ2</accession>
<dbReference type="InterPro" id="IPR036291">
    <property type="entry name" value="NAD(P)-bd_dom_sf"/>
</dbReference>
<sequence length="297" mass="32244">MPVETNPATGTSSISLGNVCIFGAGCIGCFVGICLAGDGQKVTFLHRKSNSGESFLDKVSKTGIRLKDHYGKLNKHLDASTCASAFTLDCERALRDADVILVATKRVANEEVSLRINQFAKKGVPIVTLQNGTFVRKQLAPFLNADHPIIECMVNVAVVTTPEGFAKTSPIARFVLDGDPETLAIAERVATAFKSAGVRAEVDADIKAVQYGKLLFILQKNILDDTAHSSMWEDFKYGRTSEIDFLNGEIVRLGKDFQVPTPYNDKLVRNVKQHEEETGGLSMVSATMMATMIGVQL</sequence>
<reference evidence="7 8" key="1">
    <citation type="journal article" date="2015" name="Genome Biol. Evol.">
        <title>Comparative Genomics of a Bacterivorous Green Alga Reveals Evolutionary Causalities and Consequences of Phago-Mixotrophic Mode of Nutrition.</title>
        <authorList>
            <person name="Burns J.A."/>
            <person name="Paasch A."/>
            <person name="Narechania A."/>
            <person name="Kim E."/>
        </authorList>
    </citation>
    <scope>NUCLEOTIDE SEQUENCE [LARGE SCALE GENOMIC DNA]</scope>
    <source>
        <strain evidence="7 8">PLY_AMNH</strain>
    </source>
</reference>
<evidence type="ECO:0000256" key="1">
    <source>
        <dbReference type="ARBA" id="ARBA00007870"/>
    </source>
</evidence>
<feature type="domain" description="Ketopantoate reductase N-terminal" evidence="5">
    <location>
        <begin position="19"/>
        <end position="160"/>
    </location>
</feature>
<proteinExistence type="inferred from homology"/>
<evidence type="ECO:0000313" key="8">
    <source>
        <dbReference type="Proteomes" id="UP001190700"/>
    </source>
</evidence>
<dbReference type="InterPro" id="IPR050838">
    <property type="entry name" value="Ketopantoate_reductase"/>
</dbReference>
<dbReference type="GO" id="GO:0008677">
    <property type="term" value="F:2-dehydropantoate 2-reductase activity"/>
    <property type="evidence" value="ECO:0007669"/>
    <property type="project" value="TreeGrafter"/>
</dbReference>
<evidence type="ECO:0000256" key="4">
    <source>
        <dbReference type="SAM" id="Phobius"/>
    </source>
</evidence>
<keyword evidence="2" id="KW-0521">NADP</keyword>
<dbReference type="GO" id="GO:0050661">
    <property type="term" value="F:NADP binding"/>
    <property type="evidence" value="ECO:0007669"/>
    <property type="project" value="TreeGrafter"/>
</dbReference>
<dbReference type="Gene3D" id="3.40.50.720">
    <property type="entry name" value="NAD(P)-binding Rossmann-like Domain"/>
    <property type="match status" value="1"/>
</dbReference>
<keyword evidence="4" id="KW-0472">Membrane</keyword>
<protein>
    <recommendedName>
        <fullName evidence="9">2-dehydropantoate 2-reductase</fullName>
    </recommendedName>
</protein>
<dbReference type="PANTHER" id="PTHR43765:SF2">
    <property type="entry name" value="2-DEHYDROPANTOATE 2-REDUCTASE"/>
    <property type="match status" value="1"/>
</dbReference>
<dbReference type="Proteomes" id="UP001190700">
    <property type="component" value="Unassembled WGS sequence"/>
</dbReference>
<evidence type="ECO:0000313" key="7">
    <source>
        <dbReference type="EMBL" id="KAK3261490.1"/>
    </source>
</evidence>
<dbReference type="PANTHER" id="PTHR43765">
    <property type="entry name" value="2-DEHYDROPANTOATE 2-REDUCTASE-RELATED"/>
    <property type="match status" value="1"/>
</dbReference>
<evidence type="ECO:0000256" key="2">
    <source>
        <dbReference type="ARBA" id="ARBA00022857"/>
    </source>
</evidence>
<evidence type="ECO:0000259" key="6">
    <source>
        <dbReference type="Pfam" id="PF08546"/>
    </source>
</evidence>
<organism evidence="7 8">
    <name type="scientific">Cymbomonas tetramitiformis</name>
    <dbReference type="NCBI Taxonomy" id="36881"/>
    <lineage>
        <taxon>Eukaryota</taxon>
        <taxon>Viridiplantae</taxon>
        <taxon>Chlorophyta</taxon>
        <taxon>Pyramimonadophyceae</taxon>
        <taxon>Pyramimonadales</taxon>
        <taxon>Pyramimonadaceae</taxon>
        <taxon>Cymbomonas</taxon>
    </lineage>
</organism>
<evidence type="ECO:0000256" key="3">
    <source>
        <dbReference type="ARBA" id="ARBA00023002"/>
    </source>
</evidence>
<feature type="transmembrane region" description="Helical" evidence="4">
    <location>
        <begin position="16"/>
        <end position="37"/>
    </location>
</feature>
<comment type="caution">
    <text evidence="7">The sequence shown here is derived from an EMBL/GenBank/DDBJ whole genome shotgun (WGS) entry which is preliminary data.</text>
</comment>
<evidence type="ECO:0008006" key="9">
    <source>
        <dbReference type="Google" id="ProtNLM"/>
    </source>
</evidence>
<evidence type="ECO:0000259" key="5">
    <source>
        <dbReference type="Pfam" id="PF02558"/>
    </source>
</evidence>
<keyword evidence="3" id="KW-0560">Oxidoreductase</keyword>
<dbReference type="GO" id="GO:0005737">
    <property type="term" value="C:cytoplasm"/>
    <property type="evidence" value="ECO:0007669"/>
    <property type="project" value="TreeGrafter"/>
</dbReference>
<dbReference type="AlphaFoldDB" id="A0AAE0FKQ2"/>
<feature type="domain" description="Ketopantoate reductase C-terminal" evidence="6">
    <location>
        <begin position="208"/>
        <end position="275"/>
    </location>
</feature>
<comment type="similarity">
    <text evidence="1">Belongs to the ketopantoate reductase family.</text>
</comment>
<dbReference type="SUPFAM" id="SSF48179">
    <property type="entry name" value="6-phosphogluconate dehydrogenase C-terminal domain-like"/>
    <property type="match status" value="1"/>
</dbReference>
<keyword evidence="4" id="KW-1133">Transmembrane helix</keyword>
<dbReference type="InterPro" id="IPR008927">
    <property type="entry name" value="6-PGluconate_DH-like_C_sf"/>
</dbReference>
<dbReference type="Pfam" id="PF02558">
    <property type="entry name" value="ApbA"/>
    <property type="match status" value="1"/>
</dbReference>
<name>A0AAE0FKQ2_9CHLO</name>
<dbReference type="EMBL" id="LGRX02016854">
    <property type="protein sequence ID" value="KAK3261490.1"/>
    <property type="molecule type" value="Genomic_DNA"/>
</dbReference>
<gene>
    <name evidence="7" type="ORF">CYMTET_29600</name>
</gene>
<dbReference type="InterPro" id="IPR013332">
    <property type="entry name" value="KPR_N"/>
</dbReference>
<dbReference type="InterPro" id="IPR013752">
    <property type="entry name" value="KPA_reductase"/>
</dbReference>
<dbReference type="Pfam" id="PF08546">
    <property type="entry name" value="ApbA_C"/>
    <property type="match status" value="1"/>
</dbReference>
<keyword evidence="4" id="KW-0812">Transmembrane</keyword>
<dbReference type="SUPFAM" id="SSF51735">
    <property type="entry name" value="NAD(P)-binding Rossmann-fold domains"/>
    <property type="match status" value="1"/>
</dbReference>